<dbReference type="CDD" id="cd00067">
    <property type="entry name" value="GAL4"/>
    <property type="match status" value="1"/>
</dbReference>
<feature type="compositionally biased region" description="Low complexity" evidence="2">
    <location>
        <begin position="372"/>
        <end position="382"/>
    </location>
</feature>
<keyword evidence="5" id="KW-1185">Reference proteome</keyword>
<feature type="domain" description="Zn(2)-C6 fungal-type" evidence="3">
    <location>
        <begin position="34"/>
        <end position="57"/>
    </location>
</feature>
<dbReference type="PANTHER" id="PTHR35392:SF2">
    <property type="entry name" value="ZN(II)2CYS6 TRANSCRIPTION FACTOR (EUROFUNG)"/>
    <property type="match status" value="1"/>
</dbReference>
<protein>
    <recommendedName>
        <fullName evidence="3">Zn(2)-C6 fungal-type domain-containing protein</fullName>
    </recommendedName>
</protein>
<reference evidence="4" key="1">
    <citation type="journal article" date="2023" name="Mol. Phylogenet. Evol.">
        <title>Genome-scale phylogeny and comparative genomics of the fungal order Sordariales.</title>
        <authorList>
            <person name="Hensen N."/>
            <person name="Bonometti L."/>
            <person name="Westerberg I."/>
            <person name="Brannstrom I.O."/>
            <person name="Guillou S."/>
            <person name="Cros-Aarteil S."/>
            <person name="Calhoun S."/>
            <person name="Haridas S."/>
            <person name="Kuo A."/>
            <person name="Mondo S."/>
            <person name="Pangilinan J."/>
            <person name="Riley R."/>
            <person name="LaButti K."/>
            <person name="Andreopoulos B."/>
            <person name="Lipzen A."/>
            <person name="Chen C."/>
            <person name="Yan M."/>
            <person name="Daum C."/>
            <person name="Ng V."/>
            <person name="Clum A."/>
            <person name="Steindorff A."/>
            <person name="Ohm R.A."/>
            <person name="Martin F."/>
            <person name="Silar P."/>
            <person name="Natvig D.O."/>
            <person name="Lalanne C."/>
            <person name="Gautier V."/>
            <person name="Ament-Velasquez S.L."/>
            <person name="Kruys A."/>
            <person name="Hutchinson M.I."/>
            <person name="Powell A.J."/>
            <person name="Barry K."/>
            <person name="Miller A.N."/>
            <person name="Grigoriev I.V."/>
            <person name="Debuchy R."/>
            <person name="Gladieux P."/>
            <person name="Hiltunen Thoren M."/>
            <person name="Johannesson H."/>
        </authorList>
    </citation>
    <scope>NUCLEOTIDE SEQUENCE</scope>
    <source>
        <strain evidence="4">CBS 141.50</strain>
    </source>
</reference>
<accession>A0AAN6V5Q2</accession>
<keyword evidence="1" id="KW-0539">Nucleus</keyword>
<feature type="region of interest" description="Disordered" evidence="2">
    <location>
        <begin position="340"/>
        <end position="397"/>
    </location>
</feature>
<dbReference type="RefSeq" id="XP_062637387.1">
    <property type="nucleotide sequence ID" value="XM_062783741.1"/>
</dbReference>
<evidence type="ECO:0000313" key="5">
    <source>
        <dbReference type="Proteomes" id="UP001302676"/>
    </source>
</evidence>
<dbReference type="GO" id="GO:0008270">
    <property type="term" value="F:zinc ion binding"/>
    <property type="evidence" value="ECO:0007669"/>
    <property type="project" value="InterPro"/>
</dbReference>
<sequence length="494" mass="55186">MNCFRTVDRPRNSIRARFTNEERERVLGVRRQGACLRCRMLKIQCSLDNPCQPCLQSAVRGSERKVLSFCYCVRTRFADVNIFDTASLPTGDFPTAMQAETLMLAMSRLLTRIATPAHFSFTSNPAAFNSTMVSWLTDPDFHLPNGSIVGLCCSSLLGLQFQEDPAAGTDGLMADFRHFLLATSLAHAGWRDNSSPEPIRSRELCAAGHISGYRLLKRLDRILTPQFLSRCGRESCQVLFLLVLGAVLGVGYSSSRLETTSPEFPSAELLSPEFQRSPTLWLAMKEHLCQMLAHHLIFIGSMLGIKLETGVEQMIIDTAANRWNKAEAFVWADMVGYKPDEENSQQEPLPTVSNDQENQSMEDESMPIDQNSKSSISSPVRSPQLPEPPKLVPIPVSDAPQFQQRPVEAWAENPQSYLSMFDEPSNYVPHSSGGAQATPRGMPSPTPEASQPPERKRRSMWIVRPYDAGPERGLVNVRARLYADRNMESLRAFV</sequence>
<evidence type="ECO:0000256" key="1">
    <source>
        <dbReference type="ARBA" id="ARBA00023242"/>
    </source>
</evidence>
<reference evidence="4" key="2">
    <citation type="submission" date="2023-05" db="EMBL/GenBank/DDBJ databases">
        <authorList>
            <consortium name="Lawrence Berkeley National Laboratory"/>
            <person name="Steindorff A."/>
            <person name="Hensen N."/>
            <person name="Bonometti L."/>
            <person name="Westerberg I."/>
            <person name="Brannstrom I.O."/>
            <person name="Guillou S."/>
            <person name="Cros-Aarteil S."/>
            <person name="Calhoun S."/>
            <person name="Haridas S."/>
            <person name="Kuo A."/>
            <person name="Mondo S."/>
            <person name="Pangilinan J."/>
            <person name="Riley R."/>
            <person name="Labutti K."/>
            <person name="Andreopoulos B."/>
            <person name="Lipzen A."/>
            <person name="Chen C."/>
            <person name="Yanf M."/>
            <person name="Daum C."/>
            <person name="Ng V."/>
            <person name="Clum A."/>
            <person name="Ohm R."/>
            <person name="Martin F."/>
            <person name="Silar P."/>
            <person name="Natvig D."/>
            <person name="Lalanne C."/>
            <person name="Gautier V."/>
            <person name="Ament-Velasquez S.L."/>
            <person name="Kruys A."/>
            <person name="Hutchinson M.I."/>
            <person name="Powell A.J."/>
            <person name="Barry K."/>
            <person name="Miller A.N."/>
            <person name="Grigoriev I.V."/>
            <person name="Debuchy R."/>
            <person name="Gladieux P."/>
            <person name="Thoren M.H."/>
            <person name="Johannesson H."/>
        </authorList>
    </citation>
    <scope>NUCLEOTIDE SEQUENCE</scope>
    <source>
        <strain evidence="4">CBS 141.50</strain>
    </source>
</reference>
<organism evidence="4 5">
    <name type="scientific">Dichotomopilus funicola</name>
    <dbReference type="NCBI Taxonomy" id="1934379"/>
    <lineage>
        <taxon>Eukaryota</taxon>
        <taxon>Fungi</taxon>
        <taxon>Dikarya</taxon>
        <taxon>Ascomycota</taxon>
        <taxon>Pezizomycotina</taxon>
        <taxon>Sordariomycetes</taxon>
        <taxon>Sordariomycetidae</taxon>
        <taxon>Sordariales</taxon>
        <taxon>Chaetomiaceae</taxon>
        <taxon>Dichotomopilus</taxon>
    </lineage>
</organism>
<name>A0AAN6V5Q2_9PEZI</name>
<gene>
    <name evidence="4" type="ORF">C8A04DRAFT_37032</name>
</gene>
<dbReference type="GeneID" id="87820354"/>
<dbReference type="Proteomes" id="UP001302676">
    <property type="component" value="Unassembled WGS sequence"/>
</dbReference>
<dbReference type="SUPFAM" id="SSF57701">
    <property type="entry name" value="Zn2/Cys6 DNA-binding domain"/>
    <property type="match status" value="1"/>
</dbReference>
<proteinExistence type="predicted"/>
<dbReference type="GO" id="GO:0000981">
    <property type="term" value="F:DNA-binding transcription factor activity, RNA polymerase II-specific"/>
    <property type="evidence" value="ECO:0007669"/>
    <property type="project" value="InterPro"/>
</dbReference>
<feature type="region of interest" description="Disordered" evidence="2">
    <location>
        <begin position="421"/>
        <end position="459"/>
    </location>
</feature>
<evidence type="ECO:0000313" key="4">
    <source>
        <dbReference type="EMBL" id="KAK4144016.1"/>
    </source>
</evidence>
<evidence type="ECO:0000256" key="2">
    <source>
        <dbReference type="SAM" id="MobiDB-lite"/>
    </source>
</evidence>
<dbReference type="InterPro" id="IPR001138">
    <property type="entry name" value="Zn2Cys6_DnaBD"/>
</dbReference>
<dbReference type="InterPro" id="IPR036864">
    <property type="entry name" value="Zn2-C6_fun-type_DNA-bd_sf"/>
</dbReference>
<dbReference type="AlphaFoldDB" id="A0AAN6V5Q2"/>
<dbReference type="EMBL" id="MU853581">
    <property type="protein sequence ID" value="KAK4144016.1"/>
    <property type="molecule type" value="Genomic_DNA"/>
</dbReference>
<feature type="compositionally biased region" description="Polar residues" evidence="2">
    <location>
        <begin position="345"/>
        <end position="359"/>
    </location>
</feature>
<comment type="caution">
    <text evidence="4">The sequence shown here is derived from an EMBL/GenBank/DDBJ whole genome shotgun (WGS) entry which is preliminary data.</text>
</comment>
<dbReference type="PANTHER" id="PTHR35392">
    <property type="entry name" value="ZN(II)2CYS6 TRANSCRIPTION FACTOR (EUROFUNG)-RELATED-RELATED"/>
    <property type="match status" value="1"/>
</dbReference>
<evidence type="ECO:0000259" key="3">
    <source>
        <dbReference type="Pfam" id="PF00172"/>
    </source>
</evidence>
<dbReference type="Gene3D" id="4.10.240.10">
    <property type="entry name" value="Zn(2)-C6 fungal-type DNA-binding domain"/>
    <property type="match status" value="1"/>
</dbReference>
<dbReference type="Pfam" id="PF00172">
    <property type="entry name" value="Zn_clus"/>
    <property type="match status" value="1"/>
</dbReference>
<dbReference type="InterPro" id="IPR052973">
    <property type="entry name" value="Fungal_sec-metab_reg_TF"/>
</dbReference>